<dbReference type="Gene3D" id="2.60.40.3140">
    <property type="match status" value="1"/>
</dbReference>
<dbReference type="EMBL" id="JAMSCK010000005">
    <property type="protein sequence ID" value="MCM8570637.1"/>
    <property type="molecule type" value="Genomic_DNA"/>
</dbReference>
<dbReference type="Gene3D" id="3.10.620.30">
    <property type="match status" value="1"/>
</dbReference>
<dbReference type="RefSeq" id="WP_252114967.1">
    <property type="nucleotide sequence ID" value="NZ_JAMSCK010000005.1"/>
</dbReference>
<gene>
    <name evidence="2" type="ORF">NE848_14675</name>
</gene>
<dbReference type="InterPro" id="IPR024618">
    <property type="entry name" value="DUF3857"/>
</dbReference>
<organism evidence="2 3">
    <name type="scientific">Gramella jeungdoensis</name>
    <dbReference type="NCBI Taxonomy" id="708091"/>
    <lineage>
        <taxon>Bacteria</taxon>
        <taxon>Pseudomonadati</taxon>
        <taxon>Bacteroidota</taxon>
        <taxon>Flavobacteriia</taxon>
        <taxon>Flavobacteriales</taxon>
        <taxon>Flavobacteriaceae</taxon>
        <taxon>Christiangramia</taxon>
    </lineage>
</organism>
<evidence type="ECO:0000259" key="1">
    <source>
        <dbReference type="Pfam" id="PF12969"/>
    </source>
</evidence>
<feature type="domain" description="DUF3857" evidence="1">
    <location>
        <begin position="66"/>
        <end position="196"/>
    </location>
</feature>
<dbReference type="Gene3D" id="2.60.120.1130">
    <property type="match status" value="1"/>
</dbReference>
<evidence type="ECO:0000313" key="2">
    <source>
        <dbReference type="EMBL" id="MCM8570637.1"/>
    </source>
</evidence>
<comment type="caution">
    <text evidence="2">The sequence shown here is derived from an EMBL/GenBank/DDBJ whole genome shotgun (WGS) entry which is preliminary data.</text>
</comment>
<name>A0ABT0Z4J0_9FLAO</name>
<dbReference type="Pfam" id="PF12969">
    <property type="entry name" value="DUF3857"/>
    <property type="match status" value="1"/>
</dbReference>
<dbReference type="Proteomes" id="UP001155077">
    <property type="component" value="Unassembled WGS sequence"/>
</dbReference>
<proteinExistence type="predicted"/>
<evidence type="ECO:0000313" key="3">
    <source>
        <dbReference type="Proteomes" id="UP001155077"/>
    </source>
</evidence>
<protein>
    <submittedName>
        <fullName evidence="2">DUF3857 domain-containing protein</fullName>
    </submittedName>
</protein>
<accession>A0ABT0Z4J0</accession>
<sequence length="657" mass="76903">MNKFFFFVAFILATNLIAQDQKFNTLNTIPSETDLKATTYQRDTTANAFYIFEEGFSQISVKRDYDLSTEYKAKIKILNKEGLKYANIEIPLVKTDHSSEKIYDLKAYTYTWENGKKVKHTLNQANVYKEEFETHDLIKFTFPDAKPGAVLVYSYELVSPYLFDFNTWRFQEYIPKEFSRFTAKIPANYEYYVTKRGELELKKADSRVAKQCIDFGGNSSIADCIETVYEMEKIPAFKAEDYLTAERNFMSRIEFELIQITHLDGYVKKFTKTWDDVDHELRTSKGIGRQLRRDGLVDELLPEEIRALPNNLDKAKAIYSYVQKNYTWNGEYNIHKDMNLKELIKDHTGNVLAINTLLHNLYDAEGFKVFPVMASTRRRGFPAKIHPVLSDFNYIFIQLELENEEYLLDATEKNLDFGRLPFRALNQYARKIDFENGSSWIDIIPKDFSQITFRDSLKIRKDGTSNGFSEQILTGYHALTLRNNMEETSEDEIFNKFSKPNAHTRAIETVLKNRDNLNEKLLIRYSLENKTQKINDRIYFNPFNFQFFTENPFKLEERNYPIDFGYKDAYLYSAIVEIPENYEIEELPKDKALRMSDGLGSLIFAARKISESTLNIQCRLSFGEAVYPSAYYEGLKKFFDEIIQVQTQSLIVLRENS</sequence>
<reference evidence="2" key="1">
    <citation type="submission" date="2022-06" db="EMBL/GenBank/DDBJ databases">
        <title>Gramella sediminis sp. nov., isolated from deep-sea sediment of the Indian Ocean.</title>
        <authorList>
            <person name="Yang L."/>
        </authorList>
    </citation>
    <scope>NUCLEOTIDE SEQUENCE</scope>
    <source>
        <strain evidence="2">HMD3159</strain>
    </source>
</reference>
<keyword evidence="3" id="KW-1185">Reference proteome</keyword>